<name>A0ABP6KL13_9ACTN</name>
<comment type="caution">
    <text evidence="1">The sequence shown here is derived from an EMBL/GenBank/DDBJ whole genome shotgun (WGS) entry which is preliminary data.</text>
</comment>
<dbReference type="RefSeq" id="WP_344895451.1">
    <property type="nucleotide sequence ID" value="NZ_BAAAWD010000007.1"/>
</dbReference>
<sequence>MRISQHAYFALRSTTMTPAQITARIGLEPDEVTLRGSRSADPPRPIAYAWKIVCREPALTVDEMITRLLDRAEPFSHTIALLVQELDQEDDDCGSSAVLQVVRHLDDEDGEEEDLTSPPGFEKITGQHQLLGWHLDRRVLAFLTTTGAELDVDEYG</sequence>
<evidence type="ECO:0000313" key="2">
    <source>
        <dbReference type="Proteomes" id="UP001499930"/>
    </source>
</evidence>
<gene>
    <name evidence="1" type="ORF">GCM10017559_33590</name>
</gene>
<keyword evidence="2" id="KW-1185">Reference proteome</keyword>
<dbReference type="EMBL" id="BAAAWD010000007">
    <property type="protein sequence ID" value="GAA3008511.1"/>
    <property type="molecule type" value="Genomic_DNA"/>
</dbReference>
<reference evidence="2" key="1">
    <citation type="journal article" date="2019" name="Int. J. Syst. Evol. Microbiol.">
        <title>The Global Catalogue of Microorganisms (GCM) 10K type strain sequencing project: providing services to taxonomists for standard genome sequencing and annotation.</title>
        <authorList>
            <consortium name="The Broad Institute Genomics Platform"/>
            <consortium name="The Broad Institute Genome Sequencing Center for Infectious Disease"/>
            <person name="Wu L."/>
            <person name="Ma J."/>
        </authorList>
    </citation>
    <scope>NUCLEOTIDE SEQUENCE [LARGE SCALE GENOMIC DNA]</scope>
    <source>
        <strain evidence="2">JCM 3106</strain>
    </source>
</reference>
<evidence type="ECO:0000313" key="1">
    <source>
        <dbReference type="EMBL" id="GAA3008511.1"/>
    </source>
</evidence>
<dbReference type="InterPro" id="IPR025459">
    <property type="entry name" value="DUF4279"/>
</dbReference>
<protein>
    <recommendedName>
        <fullName evidence="3">DUF4279 domain-containing protein</fullName>
    </recommendedName>
</protein>
<proteinExistence type="predicted"/>
<dbReference type="Pfam" id="PF14106">
    <property type="entry name" value="DUF4279"/>
    <property type="match status" value="1"/>
</dbReference>
<accession>A0ABP6KL13</accession>
<organism evidence="1 2">
    <name type="scientific">Streptosporangium longisporum</name>
    <dbReference type="NCBI Taxonomy" id="46187"/>
    <lineage>
        <taxon>Bacteria</taxon>
        <taxon>Bacillati</taxon>
        <taxon>Actinomycetota</taxon>
        <taxon>Actinomycetes</taxon>
        <taxon>Streptosporangiales</taxon>
        <taxon>Streptosporangiaceae</taxon>
        <taxon>Streptosporangium</taxon>
    </lineage>
</organism>
<evidence type="ECO:0008006" key="3">
    <source>
        <dbReference type="Google" id="ProtNLM"/>
    </source>
</evidence>
<dbReference type="Proteomes" id="UP001499930">
    <property type="component" value="Unassembled WGS sequence"/>
</dbReference>